<dbReference type="EMBL" id="KN817554">
    <property type="protein sequence ID" value="KJA21892.1"/>
    <property type="molecule type" value="Genomic_DNA"/>
</dbReference>
<name>A0A0D2L4U7_HYPSF</name>
<organism evidence="2 3">
    <name type="scientific">Hypholoma sublateritium (strain FD-334 SS-4)</name>
    <dbReference type="NCBI Taxonomy" id="945553"/>
    <lineage>
        <taxon>Eukaryota</taxon>
        <taxon>Fungi</taxon>
        <taxon>Dikarya</taxon>
        <taxon>Basidiomycota</taxon>
        <taxon>Agaricomycotina</taxon>
        <taxon>Agaricomycetes</taxon>
        <taxon>Agaricomycetidae</taxon>
        <taxon>Agaricales</taxon>
        <taxon>Agaricineae</taxon>
        <taxon>Strophariaceae</taxon>
        <taxon>Hypholoma</taxon>
    </lineage>
</organism>
<sequence>MTSNGVLSGDGFDVWIDMDGVPCAQYGVQYEKADAVAGPQAHCWIGSEANKPFSINIRKEEDDSDYRAAIYMDHQLVTSKVFRKTITGTQTISTVYISDHETKNFVFAPLELTDDDSYLENPPVKNIGKIFVVMTRGKCGDYIPSGRWYDAEDVGKVHERLKIGLSHRIKYGPPEQAGVKRTCIQYDVLSKPATFHFNYRPLDMLQASGMAPRIQSQSEDLKEINAIATTKIEEIINVDSDDEKERELLAQLEYVRNRKRAKQNNGLPKKKVKAEPICHFVPDVIDLTV</sequence>
<reference evidence="3" key="1">
    <citation type="submission" date="2014-04" db="EMBL/GenBank/DDBJ databases">
        <title>Evolutionary Origins and Diversification of the Mycorrhizal Mutualists.</title>
        <authorList>
            <consortium name="DOE Joint Genome Institute"/>
            <consortium name="Mycorrhizal Genomics Consortium"/>
            <person name="Kohler A."/>
            <person name="Kuo A."/>
            <person name="Nagy L.G."/>
            <person name="Floudas D."/>
            <person name="Copeland A."/>
            <person name="Barry K.W."/>
            <person name="Cichocki N."/>
            <person name="Veneault-Fourrey C."/>
            <person name="LaButti K."/>
            <person name="Lindquist E.A."/>
            <person name="Lipzen A."/>
            <person name="Lundell T."/>
            <person name="Morin E."/>
            <person name="Murat C."/>
            <person name="Riley R."/>
            <person name="Ohm R."/>
            <person name="Sun H."/>
            <person name="Tunlid A."/>
            <person name="Henrissat B."/>
            <person name="Grigoriev I.V."/>
            <person name="Hibbett D.S."/>
            <person name="Martin F."/>
        </authorList>
    </citation>
    <scope>NUCLEOTIDE SEQUENCE [LARGE SCALE GENOMIC DNA]</scope>
    <source>
        <strain evidence="3">FD-334 SS-4</strain>
    </source>
</reference>
<gene>
    <name evidence="2" type="ORF">HYPSUDRAFT_202586</name>
</gene>
<dbReference type="OrthoDB" id="3364132at2759"/>
<dbReference type="PANTHER" id="PTHR36223">
    <property type="entry name" value="BETA-LACTAMASE-TYPE TRANSPEPTIDASE FOLD DOMAIN CONTAINING PROTEIN"/>
    <property type="match status" value="1"/>
</dbReference>
<accession>A0A0D2L4U7</accession>
<proteinExistence type="predicted"/>
<dbReference type="Pfam" id="PF25534">
    <property type="entry name" value="DUF7918"/>
    <property type="match status" value="1"/>
</dbReference>
<evidence type="ECO:0000259" key="1">
    <source>
        <dbReference type="Pfam" id="PF25534"/>
    </source>
</evidence>
<dbReference type="InterPro" id="IPR057678">
    <property type="entry name" value="DUF7918"/>
</dbReference>
<dbReference type="STRING" id="945553.A0A0D2L4U7"/>
<feature type="domain" description="DUF7918" evidence="1">
    <location>
        <begin position="11"/>
        <end position="213"/>
    </location>
</feature>
<dbReference type="AlphaFoldDB" id="A0A0D2L4U7"/>
<keyword evidence="3" id="KW-1185">Reference proteome</keyword>
<evidence type="ECO:0000313" key="3">
    <source>
        <dbReference type="Proteomes" id="UP000054270"/>
    </source>
</evidence>
<evidence type="ECO:0000313" key="2">
    <source>
        <dbReference type="EMBL" id="KJA21892.1"/>
    </source>
</evidence>
<dbReference type="Proteomes" id="UP000054270">
    <property type="component" value="Unassembled WGS sequence"/>
</dbReference>
<protein>
    <recommendedName>
        <fullName evidence="1">DUF7918 domain-containing protein</fullName>
    </recommendedName>
</protein>
<dbReference type="PANTHER" id="PTHR36223:SF1">
    <property type="entry name" value="TRANSCRIPTION ELONGATION FACTOR EAF N-TERMINAL DOMAIN-CONTAINING PROTEIN"/>
    <property type="match status" value="1"/>
</dbReference>